<dbReference type="VEuPathDB" id="VectorBase:AARA000464"/>
<reference evidence="1" key="1">
    <citation type="submission" date="2022-08" db="UniProtKB">
        <authorList>
            <consortium name="EnsemblMetazoa"/>
        </authorList>
    </citation>
    <scope>IDENTIFICATION</scope>
    <source>
        <strain evidence="1">Dongola</strain>
    </source>
</reference>
<dbReference type="EnsemblMetazoa" id="AARA000464-RA">
    <property type="protein sequence ID" value="AARA000464-PA"/>
    <property type="gene ID" value="AARA000464"/>
</dbReference>
<protein>
    <submittedName>
        <fullName evidence="1">Uncharacterized protein</fullName>
    </submittedName>
</protein>
<accession>A0A182HGW1</accession>
<organism evidence="1 2">
    <name type="scientific">Anopheles arabiensis</name>
    <name type="common">Mosquito</name>
    <dbReference type="NCBI Taxonomy" id="7173"/>
    <lineage>
        <taxon>Eukaryota</taxon>
        <taxon>Metazoa</taxon>
        <taxon>Ecdysozoa</taxon>
        <taxon>Arthropoda</taxon>
        <taxon>Hexapoda</taxon>
        <taxon>Insecta</taxon>
        <taxon>Pterygota</taxon>
        <taxon>Neoptera</taxon>
        <taxon>Endopterygota</taxon>
        <taxon>Diptera</taxon>
        <taxon>Nematocera</taxon>
        <taxon>Culicoidea</taxon>
        <taxon>Culicidae</taxon>
        <taxon>Anophelinae</taxon>
        <taxon>Anopheles</taxon>
    </lineage>
</organism>
<keyword evidence="2" id="KW-1185">Reference proteome</keyword>
<evidence type="ECO:0000313" key="2">
    <source>
        <dbReference type="Proteomes" id="UP000075840"/>
    </source>
</evidence>
<dbReference type="EMBL" id="APCN01007078">
    <property type="status" value="NOT_ANNOTATED_CDS"/>
    <property type="molecule type" value="Genomic_DNA"/>
</dbReference>
<dbReference type="Proteomes" id="UP000075840">
    <property type="component" value="Unassembled WGS sequence"/>
</dbReference>
<sequence length="158" mass="17317">APYICCSGPGTCARNCTWAGYALDSFLYVSHDCALHRTWTGYGLQLCSSNIGTFSWMLQIGNLHGALHLDGVHTTPLLLRIGNLHGALHLDGVHTTPLLLGIGNLRGALRLDGERTTPLLLHIHADKLLAQLPLRDWNLLEVLLLFHGADLRIALWLS</sequence>
<dbReference type="AlphaFoldDB" id="A0A182HGW1"/>
<name>A0A182HGW1_ANOAR</name>
<evidence type="ECO:0000313" key="1">
    <source>
        <dbReference type="EnsemblMetazoa" id="AARA000464-PA"/>
    </source>
</evidence>
<dbReference type="EMBL" id="APCN01007079">
    <property type="status" value="NOT_ANNOTATED_CDS"/>
    <property type="molecule type" value="Genomic_DNA"/>
</dbReference>
<proteinExistence type="predicted"/>